<evidence type="ECO:0000256" key="1">
    <source>
        <dbReference type="ARBA" id="ARBA00004202"/>
    </source>
</evidence>
<dbReference type="CDD" id="cd03214">
    <property type="entry name" value="ABC_Iron-Siderophores_B12_Hemin"/>
    <property type="match status" value="1"/>
</dbReference>
<dbReference type="InterPro" id="IPR003593">
    <property type="entry name" value="AAA+_ATPase"/>
</dbReference>
<organism evidence="17 18">
    <name type="scientific">Halogranum amylolyticum</name>
    <dbReference type="NCBI Taxonomy" id="660520"/>
    <lineage>
        <taxon>Archaea</taxon>
        <taxon>Methanobacteriati</taxon>
        <taxon>Methanobacteriota</taxon>
        <taxon>Stenosarchaea group</taxon>
        <taxon>Halobacteria</taxon>
        <taxon>Halobacteriales</taxon>
        <taxon>Haloferacaceae</taxon>
    </lineage>
</organism>
<dbReference type="Proteomes" id="UP000199126">
    <property type="component" value="Unassembled WGS sequence"/>
</dbReference>
<accession>A0A1H8P5U2</accession>
<evidence type="ECO:0000256" key="13">
    <source>
        <dbReference type="ARBA" id="ARBA00073649"/>
    </source>
</evidence>
<dbReference type="SMART" id="SM00382">
    <property type="entry name" value="AAA"/>
    <property type="match status" value="1"/>
</dbReference>
<dbReference type="SUPFAM" id="SSF52540">
    <property type="entry name" value="P-loop containing nucleoside triphosphate hydrolases"/>
    <property type="match status" value="1"/>
</dbReference>
<feature type="domain" description="ABC transporter" evidence="16">
    <location>
        <begin position="32"/>
        <end position="270"/>
    </location>
</feature>
<dbReference type="PROSITE" id="PS00211">
    <property type="entry name" value="ABC_TRANSPORTER_1"/>
    <property type="match status" value="1"/>
</dbReference>
<dbReference type="PROSITE" id="PS50893">
    <property type="entry name" value="ABC_TRANSPORTER_2"/>
    <property type="match status" value="1"/>
</dbReference>
<keyword evidence="5 17" id="KW-0067">ATP-binding</keyword>
<evidence type="ECO:0000256" key="14">
    <source>
        <dbReference type="ARBA" id="ARBA00077139"/>
    </source>
</evidence>
<evidence type="ECO:0000256" key="11">
    <source>
        <dbReference type="ARBA" id="ARBA00064420"/>
    </source>
</evidence>
<comment type="subunit">
    <text evidence="11">The complex is composed of two ATP-binding proteins (BtuD), two transmembrane proteins (BtuC) and a solute-binding protein (BtuF).</text>
</comment>
<evidence type="ECO:0000256" key="2">
    <source>
        <dbReference type="ARBA" id="ARBA00022448"/>
    </source>
</evidence>
<dbReference type="InterPro" id="IPR017871">
    <property type="entry name" value="ABC_transporter-like_CS"/>
</dbReference>
<evidence type="ECO:0000313" key="18">
    <source>
        <dbReference type="Proteomes" id="UP000199126"/>
    </source>
</evidence>
<dbReference type="PANTHER" id="PTHR42771">
    <property type="entry name" value="IRON(3+)-HYDROXAMATE IMPORT ATP-BINDING PROTEIN FHUC"/>
    <property type="match status" value="1"/>
</dbReference>
<evidence type="ECO:0000256" key="6">
    <source>
        <dbReference type="ARBA" id="ARBA00023004"/>
    </source>
</evidence>
<dbReference type="PANTHER" id="PTHR42771:SF2">
    <property type="entry name" value="IRON(3+)-HYDROXAMATE IMPORT ATP-BINDING PROTEIN FHUC"/>
    <property type="match status" value="1"/>
</dbReference>
<evidence type="ECO:0000256" key="4">
    <source>
        <dbReference type="ARBA" id="ARBA00022741"/>
    </source>
</evidence>
<comment type="subcellular location">
    <subcellularLocation>
        <location evidence="1">Cell membrane</location>
        <topology evidence="1">Peripheral membrane protein</topology>
    </subcellularLocation>
</comment>
<evidence type="ECO:0000256" key="10">
    <source>
        <dbReference type="ARBA" id="ARBA00058960"/>
    </source>
</evidence>
<comment type="catalytic activity">
    <reaction evidence="9">
        <text>an R-cob(III)alamin(out) + ATP + H2O = an R-cob(III)alamin(in) + ADP + phosphate + H(+)</text>
        <dbReference type="Rhea" id="RHEA:17873"/>
        <dbReference type="ChEBI" id="CHEBI:15377"/>
        <dbReference type="ChEBI" id="CHEBI:15378"/>
        <dbReference type="ChEBI" id="CHEBI:30616"/>
        <dbReference type="ChEBI" id="CHEBI:43474"/>
        <dbReference type="ChEBI" id="CHEBI:140785"/>
        <dbReference type="ChEBI" id="CHEBI:456216"/>
        <dbReference type="EC" id="7.6.2.8"/>
    </reaction>
</comment>
<keyword evidence="6" id="KW-0408">Iron</keyword>
<keyword evidence="4" id="KW-0547">Nucleotide-binding</keyword>
<keyword evidence="2" id="KW-0813">Transport</keyword>
<evidence type="ECO:0000256" key="12">
    <source>
        <dbReference type="ARBA" id="ARBA00066387"/>
    </source>
</evidence>
<dbReference type="RefSeq" id="WP_089821151.1">
    <property type="nucleotide sequence ID" value="NZ_FODV01000002.1"/>
</dbReference>
<keyword evidence="7" id="KW-0406">Ion transport</keyword>
<comment type="function">
    <text evidence="10">Required for corrinoid utilization. Probably part of the ABC transporter complex BtuCDF involved in cobalamin (vitamin B12) import. Probably responsible for energy coupling to the transport system.</text>
</comment>
<evidence type="ECO:0000313" key="17">
    <source>
        <dbReference type="EMBL" id="SEO37309.1"/>
    </source>
</evidence>
<proteinExistence type="predicted"/>
<dbReference type="GO" id="GO:0005524">
    <property type="term" value="F:ATP binding"/>
    <property type="evidence" value="ECO:0007669"/>
    <property type="project" value="UniProtKB-KW"/>
</dbReference>
<name>A0A1H8P5U2_9EURY</name>
<dbReference type="EC" id="7.6.2.8" evidence="12"/>
<evidence type="ECO:0000256" key="15">
    <source>
        <dbReference type="SAM" id="MobiDB-lite"/>
    </source>
</evidence>
<dbReference type="InterPro" id="IPR003439">
    <property type="entry name" value="ABC_transporter-like_ATP-bd"/>
</dbReference>
<evidence type="ECO:0000256" key="9">
    <source>
        <dbReference type="ARBA" id="ARBA00050590"/>
    </source>
</evidence>
<dbReference type="Gene3D" id="3.40.50.300">
    <property type="entry name" value="P-loop containing nucleotide triphosphate hydrolases"/>
    <property type="match status" value="1"/>
</dbReference>
<protein>
    <recommendedName>
        <fullName evidence="13">Cobalamin import ATP-binding protein BtuD</fullName>
        <ecNumber evidence="12">7.6.2.8</ecNumber>
    </recommendedName>
    <alternativeName>
        <fullName evidence="14">Vitamin B12-transporting ATPase</fullName>
    </alternativeName>
</protein>
<gene>
    <name evidence="17" type="ORF">SAMN04487948_102109</name>
</gene>
<dbReference type="InterPro" id="IPR027417">
    <property type="entry name" value="P-loop_NTPase"/>
</dbReference>
<sequence>MSDESLESPVGREQLDGDRELHETDAAEATHLRGEELAISYPTTENPVVECERVDIPAGEVTALVGPNGSGKSTLLKTMAKQLDADRGHVLLDGAEVRDLGTKELARRLGLLSQENEAPGSLTVEDLVYHGRYPHRGFFESVGEDDEQAVERALDLAGVDHLRDDEVGNLSGGQKQLAWIAMVLAQETDVLLLDEPTTYLDLHHQLRVMEVIRTLNRERDVTVAVVLHDIGQAARFADNLIAMKDGGLYDWGPPRKVVSEELLRDVFRVDADVDADHPTGPHISPHRALDDE</sequence>
<keyword evidence="3" id="KW-1003">Cell membrane</keyword>
<dbReference type="GO" id="GO:0016887">
    <property type="term" value="F:ATP hydrolysis activity"/>
    <property type="evidence" value="ECO:0007669"/>
    <property type="project" value="InterPro"/>
</dbReference>
<evidence type="ECO:0000259" key="16">
    <source>
        <dbReference type="PROSITE" id="PS50893"/>
    </source>
</evidence>
<dbReference type="Pfam" id="PF00005">
    <property type="entry name" value="ABC_tran"/>
    <property type="match status" value="1"/>
</dbReference>
<dbReference type="GO" id="GO:0005886">
    <property type="term" value="C:plasma membrane"/>
    <property type="evidence" value="ECO:0007669"/>
    <property type="project" value="UniProtKB-SubCell"/>
</dbReference>
<dbReference type="GO" id="GO:0015420">
    <property type="term" value="F:ABC-type vitamin B12 transporter activity"/>
    <property type="evidence" value="ECO:0007669"/>
    <property type="project" value="UniProtKB-EC"/>
</dbReference>
<evidence type="ECO:0000256" key="3">
    <source>
        <dbReference type="ARBA" id="ARBA00022475"/>
    </source>
</evidence>
<keyword evidence="8" id="KW-0472">Membrane</keyword>
<dbReference type="AlphaFoldDB" id="A0A1H8P5U2"/>
<keyword evidence="18" id="KW-1185">Reference proteome</keyword>
<reference evidence="18" key="1">
    <citation type="submission" date="2016-10" db="EMBL/GenBank/DDBJ databases">
        <authorList>
            <person name="Varghese N."/>
            <person name="Submissions S."/>
        </authorList>
    </citation>
    <scope>NUCLEOTIDE SEQUENCE [LARGE SCALE GENOMIC DNA]</scope>
    <source>
        <strain evidence="18">CGMCC 1.10121</strain>
    </source>
</reference>
<dbReference type="GO" id="GO:0006811">
    <property type="term" value="P:monoatomic ion transport"/>
    <property type="evidence" value="ECO:0007669"/>
    <property type="project" value="UniProtKB-KW"/>
</dbReference>
<evidence type="ECO:0000256" key="7">
    <source>
        <dbReference type="ARBA" id="ARBA00023065"/>
    </source>
</evidence>
<evidence type="ECO:0000256" key="8">
    <source>
        <dbReference type="ARBA" id="ARBA00023136"/>
    </source>
</evidence>
<dbReference type="InterPro" id="IPR051535">
    <property type="entry name" value="Siderophore_ABC-ATPase"/>
</dbReference>
<evidence type="ECO:0000256" key="5">
    <source>
        <dbReference type="ARBA" id="ARBA00022840"/>
    </source>
</evidence>
<dbReference type="EMBL" id="FODV01000002">
    <property type="protein sequence ID" value="SEO37309.1"/>
    <property type="molecule type" value="Genomic_DNA"/>
</dbReference>
<feature type="region of interest" description="Disordered" evidence="15">
    <location>
        <begin position="1"/>
        <end position="21"/>
    </location>
</feature>
<dbReference type="FunFam" id="3.40.50.300:FF:000134">
    <property type="entry name" value="Iron-enterobactin ABC transporter ATP-binding protein"/>
    <property type="match status" value="1"/>
</dbReference>
<feature type="region of interest" description="Disordered" evidence="15">
    <location>
        <begin position="273"/>
        <end position="292"/>
    </location>
</feature>